<dbReference type="EMBL" id="JACKVK010000012">
    <property type="protein sequence ID" value="MCV7423529.1"/>
    <property type="molecule type" value="Genomic_DNA"/>
</dbReference>
<evidence type="ECO:0000313" key="3">
    <source>
        <dbReference type="Proteomes" id="UP001141629"/>
    </source>
</evidence>
<evidence type="ECO:0000313" key="2">
    <source>
        <dbReference type="EMBL" id="MCV7423529.1"/>
    </source>
</evidence>
<dbReference type="Pfam" id="PF24238">
    <property type="entry name" value="CDGP"/>
    <property type="match status" value="1"/>
</dbReference>
<dbReference type="Proteomes" id="UP001141629">
    <property type="component" value="Unassembled WGS sequence"/>
</dbReference>
<accession>A0A9X3BV80</accession>
<dbReference type="RefSeq" id="WP_263998486.1">
    <property type="nucleotide sequence ID" value="NZ_JACKVK010000012.1"/>
</dbReference>
<comment type="caution">
    <text evidence="2">The sequence shown here is derived from an EMBL/GenBank/DDBJ whole genome shotgun (WGS) entry which is preliminary data.</text>
</comment>
<proteinExistence type="predicted"/>
<organism evidence="2 3">
    <name type="scientific">Mycobacterium yunnanensis</name>
    <dbReference type="NCBI Taxonomy" id="368477"/>
    <lineage>
        <taxon>Bacteria</taxon>
        <taxon>Bacillati</taxon>
        <taxon>Actinomycetota</taxon>
        <taxon>Actinomycetes</taxon>
        <taxon>Mycobacteriales</taxon>
        <taxon>Mycobacteriaceae</taxon>
        <taxon>Mycobacterium</taxon>
    </lineage>
</organism>
<name>A0A9X3BV80_9MYCO</name>
<sequence length="142" mass="15307">MTTTSTSLRMRRLLGGIVLSGASALIALGVPAVGHADPGPTAGPTMGCEVIHWGAFGNDRRKVCDGPQQSDGTWQRTRTVFTPERDTPVNCWTNPSHPENGPICLGGYRPETVQTQETYPVAPSTVLPDEPGWLPPYTYNVF</sequence>
<dbReference type="AlphaFoldDB" id="A0A9X3BV80"/>
<protein>
    <recommendedName>
        <fullName evidence="1">CDGP domain-containing protein</fullName>
    </recommendedName>
</protein>
<reference evidence="2" key="2">
    <citation type="journal article" date="2022" name="BMC Genomics">
        <title>Comparative genome analysis of mycobacteria focusing on tRNA and non-coding RNA.</title>
        <authorList>
            <person name="Behra P.R.K."/>
            <person name="Pettersson B.M.F."/>
            <person name="Ramesh M."/>
            <person name="Das S."/>
            <person name="Dasgupta S."/>
            <person name="Kirsebom L.A."/>
        </authorList>
    </citation>
    <scope>NUCLEOTIDE SEQUENCE</scope>
    <source>
        <strain evidence="2">DSM 44838</strain>
    </source>
</reference>
<keyword evidence="3" id="KW-1185">Reference proteome</keyword>
<reference evidence="2" key="1">
    <citation type="submission" date="2020-07" db="EMBL/GenBank/DDBJ databases">
        <authorList>
            <person name="Pettersson B.M.F."/>
            <person name="Behra P.R.K."/>
            <person name="Ramesh M."/>
            <person name="Das S."/>
            <person name="Dasgupta S."/>
            <person name="Kirsebom L.A."/>
        </authorList>
    </citation>
    <scope>NUCLEOTIDE SEQUENCE</scope>
    <source>
        <strain evidence="2">DSM 44838</strain>
    </source>
</reference>
<gene>
    <name evidence="2" type="ORF">H7K45_23515</name>
</gene>
<evidence type="ECO:0000259" key="1">
    <source>
        <dbReference type="Pfam" id="PF24238"/>
    </source>
</evidence>
<dbReference type="InterPro" id="IPR056271">
    <property type="entry name" value="CDGP_dom"/>
</dbReference>
<feature type="domain" description="CDGP" evidence="1">
    <location>
        <begin position="47"/>
        <end position="135"/>
    </location>
</feature>